<feature type="non-terminal residue" evidence="1">
    <location>
        <position position="84"/>
    </location>
</feature>
<comment type="caution">
    <text evidence="1">The sequence shown here is derived from an EMBL/GenBank/DDBJ whole genome shotgun (WGS) entry which is preliminary data.</text>
</comment>
<sequence>MQSKTVFTKEDDELLLGLFRTRVQNNWSDAELERQFKQSTGRKSSITIDYSNDRPGTSASFLNSEICLPVDQPMSFDHEQSIVD</sequence>
<evidence type="ECO:0000313" key="1">
    <source>
        <dbReference type="EMBL" id="RMZ96574.1"/>
    </source>
</evidence>
<name>A0A3M7PCX6_BRAPC</name>
<protein>
    <submittedName>
        <fullName evidence="1">Uncharacterized protein</fullName>
    </submittedName>
</protein>
<reference evidence="1 2" key="1">
    <citation type="journal article" date="2018" name="Sci. Rep.">
        <title>Genomic signatures of local adaptation to the degree of environmental predictability in rotifers.</title>
        <authorList>
            <person name="Franch-Gras L."/>
            <person name="Hahn C."/>
            <person name="Garcia-Roger E.M."/>
            <person name="Carmona M.J."/>
            <person name="Serra M."/>
            <person name="Gomez A."/>
        </authorList>
    </citation>
    <scope>NUCLEOTIDE SEQUENCE [LARGE SCALE GENOMIC DNA]</scope>
    <source>
        <strain evidence="1">HYR1</strain>
    </source>
</reference>
<dbReference type="Proteomes" id="UP000276133">
    <property type="component" value="Unassembled WGS sequence"/>
</dbReference>
<organism evidence="1 2">
    <name type="scientific">Brachionus plicatilis</name>
    <name type="common">Marine rotifer</name>
    <name type="synonym">Brachionus muelleri</name>
    <dbReference type="NCBI Taxonomy" id="10195"/>
    <lineage>
        <taxon>Eukaryota</taxon>
        <taxon>Metazoa</taxon>
        <taxon>Spiralia</taxon>
        <taxon>Gnathifera</taxon>
        <taxon>Rotifera</taxon>
        <taxon>Eurotatoria</taxon>
        <taxon>Monogononta</taxon>
        <taxon>Pseudotrocha</taxon>
        <taxon>Ploima</taxon>
        <taxon>Brachionidae</taxon>
        <taxon>Brachionus</taxon>
    </lineage>
</organism>
<accession>A0A3M7PCX6</accession>
<keyword evidence="2" id="KW-1185">Reference proteome</keyword>
<gene>
    <name evidence="1" type="ORF">BpHYR1_051359</name>
</gene>
<evidence type="ECO:0000313" key="2">
    <source>
        <dbReference type="Proteomes" id="UP000276133"/>
    </source>
</evidence>
<proteinExistence type="predicted"/>
<dbReference type="AlphaFoldDB" id="A0A3M7PCX6"/>
<dbReference type="EMBL" id="REGN01012068">
    <property type="protein sequence ID" value="RMZ96574.1"/>
    <property type="molecule type" value="Genomic_DNA"/>
</dbReference>